<comment type="subcellular location">
    <subcellularLocation>
        <location evidence="1">Cell membrane</location>
        <topology evidence="1">Multi-pass membrane protein</topology>
    </subcellularLocation>
</comment>
<dbReference type="Gene3D" id="1.20.1560.10">
    <property type="entry name" value="ABC transporter type 1, transmembrane domain"/>
    <property type="match status" value="1"/>
</dbReference>
<keyword evidence="4 10" id="KW-0067">ATP-binding</keyword>
<proteinExistence type="predicted"/>
<feature type="transmembrane region" description="Helical" evidence="7">
    <location>
        <begin position="140"/>
        <end position="162"/>
    </location>
</feature>
<feature type="transmembrane region" description="Helical" evidence="7">
    <location>
        <begin position="268"/>
        <end position="287"/>
    </location>
</feature>
<dbReference type="SUPFAM" id="SSF90123">
    <property type="entry name" value="ABC transporter transmembrane region"/>
    <property type="match status" value="1"/>
</dbReference>
<dbReference type="Pfam" id="PF00664">
    <property type="entry name" value="ABC_membrane"/>
    <property type="match status" value="1"/>
</dbReference>
<reference evidence="10 11" key="1">
    <citation type="journal article" date="2023" name="Microbiol. Spectr.">
        <title>Symbiosis of Carpenter Bees with Uncharacterized Lactic Acid Bacteria Showing NAD Auxotrophy.</title>
        <authorList>
            <person name="Kawasaki S."/>
            <person name="Ozawa K."/>
            <person name="Mori T."/>
            <person name="Yamamoto A."/>
            <person name="Ito M."/>
            <person name="Ohkuma M."/>
            <person name="Sakamoto M."/>
            <person name="Matsutani M."/>
        </authorList>
    </citation>
    <scope>NUCLEOTIDE SEQUENCE [LARGE SCALE GENOMIC DNA]</scope>
    <source>
        <strain evidence="10 11">Kim32-2</strain>
    </source>
</reference>
<name>A0ABM8BIQ6_9LACO</name>
<dbReference type="SMART" id="SM00382">
    <property type="entry name" value="AAA"/>
    <property type="match status" value="1"/>
</dbReference>
<keyword evidence="6 7" id="KW-0472">Membrane</keyword>
<protein>
    <submittedName>
        <fullName evidence="10">ABC transporter ATP-binding protein</fullName>
    </submittedName>
</protein>
<dbReference type="PROSITE" id="PS50929">
    <property type="entry name" value="ABC_TM1F"/>
    <property type="match status" value="1"/>
</dbReference>
<dbReference type="SUPFAM" id="SSF52540">
    <property type="entry name" value="P-loop containing nucleoside triphosphate hydrolases"/>
    <property type="match status" value="1"/>
</dbReference>
<keyword evidence="5 7" id="KW-1133">Transmembrane helix</keyword>
<dbReference type="EMBL" id="AP026803">
    <property type="protein sequence ID" value="BDR60992.1"/>
    <property type="molecule type" value="Genomic_DNA"/>
</dbReference>
<evidence type="ECO:0000313" key="11">
    <source>
        <dbReference type="Proteomes" id="UP001321741"/>
    </source>
</evidence>
<sequence>MSLKGILKNNPLRAAVVMATYVAYALASTISMYLFKYAINDLTANKWSRFVFWLLIMAAGGLLAVLLHALATYLYSKQVQDYFHQVRRQIMHHYYAQGTTKVAAMQNQLGNNLKVLTDDYAMPLLQVWQNLLSVTMTTTALFTLHWSLIAATAVVVVIVLLLPKIIEKQMGQASIAATKKNAKMLDTVKNWFAGLSELRRYKSGKRLNQEIDQSSQALAQANIAKKRYEGVSIGINGLGNAIGQIGIAFWGGILYFNRQVSLGDWSVGAEFTSTIFNGLWSIISALTRIKSTKKLRQEIEELIVPVADEQQSTNVCGVTGKNLVVKYDNGETIAYPDFNVNRGDKVLLVGDSGTGKSTLFKVMLGQITPASGELAFTDEAGRKVAPQEAHLGYIAQDASLFPDTIINNITMFSQKLANRVDQTVEKVGLVPDLAKFASHGETVIDLDQNNLSGGQKQKIVLARAEIHNTQFLLLDEATSAIDSQTTNAIVCELLNMDATVILIAHNFSPELVSRFDYQIHLKADNKEGEKDVN</sequence>
<dbReference type="GO" id="GO:0005524">
    <property type="term" value="F:ATP binding"/>
    <property type="evidence" value="ECO:0007669"/>
    <property type="project" value="UniProtKB-KW"/>
</dbReference>
<gene>
    <name evidence="10" type="ORF">KIM322_12530</name>
</gene>
<evidence type="ECO:0000256" key="1">
    <source>
        <dbReference type="ARBA" id="ARBA00004651"/>
    </source>
</evidence>
<evidence type="ECO:0000256" key="3">
    <source>
        <dbReference type="ARBA" id="ARBA00022741"/>
    </source>
</evidence>
<dbReference type="InterPro" id="IPR039421">
    <property type="entry name" value="Type_1_exporter"/>
</dbReference>
<keyword evidence="2 7" id="KW-0812">Transmembrane</keyword>
<feature type="domain" description="ABC transporter" evidence="8">
    <location>
        <begin position="318"/>
        <end position="532"/>
    </location>
</feature>
<keyword evidence="11" id="KW-1185">Reference proteome</keyword>
<feature type="domain" description="ABC transmembrane type-1" evidence="9">
    <location>
        <begin position="15"/>
        <end position="291"/>
    </location>
</feature>
<dbReference type="Proteomes" id="UP001321741">
    <property type="component" value="Chromosome"/>
</dbReference>
<evidence type="ECO:0000256" key="7">
    <source>
        <dbReference type="SAM" id="Phobius"/>
    </source>
</evidence>
<dbReference type="CDD" id="cd03228">
    <property type="entry name" value="ABCC_MRP_Like"/>
    <property type="match status" value="1"/>
</dbReference>
<evidence type="ECO:0000256" key="2">
    <source>
        <dbReference type="ARBA" id="ARBA00022692"/>
    </source>
</evidence>
<dbReference type="InterPro" id="IPR011527">
    <property type="entry name" value="ABC1_TM_dom"/>
</dbReference>
<dbReference type="InterPro" id="IPR025662">
    <property type="entry name" value="Sigma_54_int_dom_ATP-bd_1"/>
</dbReference>
<evidence type="ECO:0000256" key="6">
    <source>
        <dbReference type="ARBA" id="ARBA00023136"/>
    </source>
</evidence>
<feature type="transmembrane region" description="Helical" evidence="7">
    <location>
        <begin position="50"/>
        <end position="75"/>
    </location>
</feature>
<organism evidence="10 11">
    <name type="scientific">Lactobacillus xylocopicola</name>
    <dbReference type="NCBI Taxonomy" id="2976676"/>
    <lineage>
        <taxon>Bacteria</taxon>
        <taxon>Bacillati</taxon>
        <taxon>Bacillota</taxon>
        <taxon>Bacilli</taxon>
        <taxon>Lactobacillales</taxon>
        <taxon>Lactobacillaceae</taxon>
        <taxon>Lactobacillus</taxon>
    </lineage>
</organism>
<dbReference type="RefSeq" id="WP_317637230.1">
    <property type="nucleotide sequence ID" value="NZ_AP026803.1"/>
</dbReference>
<dbReference type="InterPro" id="IPR003593">
    <property type="entry name" value="AAA+_ATPase"/>
</dbReference>
<evidence type="ECO:0000313" key="10">
    <source>
        <dbReference type="EMBL" id="BDR60992.1"/>
    </source>
</evidence>
<dbReference type="Pfam" id="PF00005">
    <property type="entry name" value="ABC_tran"/>
    <property type="match status" value="1"/>
</dbReference>
<dbReference type="InterPro" id="IPR027417">
    <property type="entry name" value="P-loop_NTPase"/>
</dbReference>
<dbReference type="InterPro" id="IPR003439">
    <property type="entry name" value="ABC_transporter-like_ATP-bd"/>
</dbReference>
<evidence type="ECO:0000259" key="8">
    <source>
        <dbReference type="PROSITE" id="PS50893"/>
    </source>
</evidence>
<dbReference type="Gene3D" id="3.40.50.300">
    <property type="entry name" value="P-loop containing nucleotide triphosphate hydrolases"/>
    <property type="match status" value="1"/>
</dbReference>
<feature type="transmembrane region" description="Helical" evidence="7">
    <location>
        <begin position="12"/>
        <end position="38"/>
    </location>
</feature>
<dbReference type="PROSITE" id="PS50893">
    <property type="entry name" value="ABC_TRANSPORTER_2"/>
    <property type="match status" value="1"/>
</dbReference>
<accession>A0ABM8BIQ6</accession>
<dbReference type="InterPro" id="IPR036640">
    <property type="entry name" value="ABC1_TM_sf"/>
</dbReference>
<evidence type="ECO:0000256" key="5">
    <source>
        <dbReference type="ARBA" id="ARBA00022989"/>
    </source>
</evidence>
<dbReference type="PANTHER" id="PTHR24221">
    <property type="entry name" value="ATP-BINDING CASSETTE SUB-FAMILY B"/>
    <property type="match status" value="1"/>
</dbReference>
<keyword evidence="3" id="KW-0547">Nucleotide-binding</keyword>
<feature type="transmembrane region" description="Helical" evidence="7">
    <location>
        <begin position="233"/>
        <end position="256"/>
    </location>
</feature>
<evidence type="ECO:0000259" key="9">
    <source>
        <dbReference type="PROSITE" id="PS50929"/>
    </source>
</evidence>
<evidence type="ECO:0000256" key="4">
    <source>
        <dbReference type="ARBA" id="ARBA00022840"/>
    </source>
</evidence>
<dbReference type="PANTHER" id="PTHR24221:SF654">
    <property type="entry name" value="ATP-BINDING CASSETTE SUB-FAMILY B MEMBER 6"/>
    <property type="match status" value="1"/>
</dbReference>
<dbReference type="PROSITE" id="PS00675">
    <property type="entry name" value="SIGMA54_INTERACT_1"/>
    <property type="match status" value="1"/>
</dbReference>